<evidence type="ECO:0000313" key="2">
    <source>
        <dbReference type="Proteomes" id="UP000199126"/>
    </source>
</evidence>
<evidence type="ECO:0000313" key="1">
    <source>
        <dbReference type="EMBL" id="SEP11254.1"/>
    </source>
</evidence>
<organism evidence="1 2">
    <name type="scientific">Halogranum amylolyticum</name>
    <dbReference type="NCBI Taxonomy" id="660520"/>
    <lineage>
        <taxon>Archaea</taxon>
        <taxon>Methanobacteriati</taxon>
        <taxon>Methanobacteriota</taxon>
        <taxon>Stenosarchaea group</taxon>
        <taxon>Halobacteria</taxon>
        <taxon>Halobacteriales</taxon>
        <taxon>Haloferacaceae</taxon>
    </lineage>
</organism>
<keyword evidence="2" id="KW-1185">Reference proteome</keyword>
<name>A0A1H8V7M3_9EURY</name>
<dbReference type="Proteomes" id="UP000199126">
    <property type="component" value="Unassembled WGS sequence"/>
</dbReference>
<reference evidence="2" key="1">
    <citation type="submission" date="2016-10" db="EMBL/GenBank/DDBJ databases">
        <authorList>
            <person name="Varghese N."/>
            <person name="Submissions S."/>
        </authorList>
    </citation>
    <scope>NUCLEOTIDE SEQUENCE [LARGE SCALE GENOMIC DNA]</scope>
    <source>
        <strain evidence="2">CGMCC 1.10121</strain>
    </source>
</reference>
<sequence length="48" mass="5462">MSELLLARELHHNGGQLTVPSGDVETRNIEWQTRHLYVSGFSFDSFVS</sequence>
<dbReference type="AlphaFoldDB" id="A0A1H8V7M3"/>
<proteinExistence type="predicted"/>
<accession>A0A1H8V7M3</accession>
<dbReference type="EMBL" id="FODV01000014">
    <property type="protein sequence ID" value="SEP11254.1"/>
    <property type="molecule type" value="Genomic_DNA"/>
</dbReference>
<protein>
    <submittedName>
        <fullName evidence="1">Uncharacterized protein</fullName>
    </submittedName>
</protein>
<gene>
    <name evidence="1" type="ORF">SAMN04487948_114109</name>
</gene>